<keyword evidence="2" id="KW-1185">Reference proteome</keyword>
<proteinExistence type="predicted"/>
<evidence type="ECO:0000313" key="1">
    <source>
        <dbReference type="EMBL" id="PVD39452.1"/>
    </source>
</evidence>
<gene>
    <name evidence="1" type="ORF">C0Q70_02083</name>
</gene>
<dbReference type="EMBL" id="PZQS01000001">
    <property type="protein sequence ID" value="PVD39452.1"/>
    <property type="molecule type" value="Genomic_DNA"/>
</dbReference>
<sequence length="164" mass="18085">MGRVVPDRGLASNLENRHLLRCTCKSEIAALPAAPPIDGIIVITNKWRPLGVKKPHAATPSLFANLKERARHSYYTLEVCSITRKPSILCNLGPPPPLGQTPSSRSAGGECLWGHFHCGREKLLRHTPMMLSHWDPHPEVRGHLDYTLETTGSLSIIYPLTTGL</sequence>
<dbReference type="Proteomes" id="UP000245119">
    <property type="component" value="Linkage Group LG1"/>
</dbReference>
<reference evidence="1 2" key="1">
    <citation type="submission" date="2018-04" db="EMBL/GenBank/DDBJ databases">
        <title>The genome of golden apple snail Pomacea canaliculata provides insight into stress tolerance and invasive adaptation.</title>
        <authorList>
            <person name="Liu C."/>
            <person name="Liu B."/>
            <person name="Ren Y."/>
            <person name="Zhang Y."/>
            <person name="Wang H."/>
            <person name="Li S."/>
            <person name="Jiang F."/>
            <person name="Yin L."/>
            <person name="Zhang G."/>
            <person name="Qian W."/>
            <person name="Fan W."/>
        </authorList>
    </citation>
    <scope>NUCLEOTIDE SEQUENCE [LARGE SCALE GENOMIC DNA]</scope>
    <source>
        <strain evidence="1">SZHN2017</strain>
        <tissue evidence="1">Muscle</tissue>
    </source>
</reference>
<dbReference type="AlphaFoldDB" id="A0A2T7Q1A6"/>
<evidence type="ECO:0000313" key="2">
    <source>
        <dbReference type="Proteomes" id="UP000245119"/>
    </source>
</evidence>
<organism evidence="1 2">
    <name type="scientific">Pomacea canaliculata</name>
    <name type="common">Golden apple snail</name>
    <dbReference type="NCBI Taxonomy" id="400727"/>
    <lineage>
        <taxon>Eukaryota</taxon>
        <taxon>Metazoa</taxon>
        <taxon>Spiralia</taxon>
        <taxon>Lophotrochozoa</taxon>
        <taxon>Mollusca</taxon>
        <taxon>Gastropoda</taxon>
        <taxon>Caenogastropoda</taxon>
        <taxon>Architaenioglossa</taxon>
        <taxon>Ampullarioidea</taxon>
        <taxon>Ampullariidae</taxon>
        <taxon>Pomacea</taxon>
    </lineage>
</organism>
<comment type="caution">
    <text evidence="1">The sequence shown here is derived from an EMBL/GenBank/DDBJ whole genome shotgun (WGS) entry which is preliminary data.</text>
</comment>
<accession>A0A2T7Q1A6</accession>
<name>A0A2T7Q1A6_POMCA</name>
<protein>
    <submittedName>
        <fullName evidence="1">Uncharacterized protein</fullName>
    </submittedName>
</protein>